<sequence length="239" mass="24656">MQIRTLGRLTAAVAGLTAALVTGPALAAGAGTISVPDDFAKPLSDTRATGHYQVVGTGLRVWTEGSTSTDKVAEYVATSTPLASAGEPSLELTNNTDGTIPPGFQLVTDFDGDGSADGILVGERVYGGDWWASNSSKPFVKAGAPVTGAGSGTPWHGSLDQWRAAFPQAQVQAYGFSLGSGVKGDWTIDALTFAGTRYTFATPVVLTSRDQCKNGGWATSTKPVFRNQGECVSSFASAK</sequence>
<dbReference type="OrthoDB" id="5184507at2"/>
<feature type="chain" id="PRO_5009257437" description="FG-GAP repeat-containing protein" evidence="1">
    <location>
        <begin position="28"/>
        <end position="239"/>
    </location>
</feature>
<accession>A0A1H1Q9D5</accession>
<proteinExistence type="predicted"/>
<dbReference type="STRING" id="642780.SAMN04488570_1354"/>
<protein>
    <recommendedName>
        <fullName evidence="4">FG-GAP repeat-containing protein</fullName>
    </recommendedName>
</protein>
<evidence type="ECO:0008006" key="4">
    <source>
        <dbReference type="Google" id="ProtNLM"/>
    </source>
</evidence>
<dbReference type="RefSeq" id="WP_091727566.1">
    <property type="nucleotide sequence ID" value="NZ_LT629757.1"/>
</dbReference>
<feature type="signal peptide" evidence="1">
    <location>
        <begin position="1"/>
        <end position="27"/>
    </location>
</feature>
<dbReference type="AlphaFoldDB" id="A0A1H1Q9D5"/>
<keyword evidence="3" id="KW-1185">Reference proteome</keyword>
<reference evidence="3" key="1">
    <citation type="submission" date="2016-10" db="EMBL/GenBank/DDBJ databases">
        <authorList>
            <person name="Varghese N."/>
            <person name="Submissions S."/>
        </authorList>
    </citation>
    <scope>NUCLEOTIDE SEQUENCE [LARGE SCALE GENOMIC DNA]</scope>
    <source>
        <strain evidence="3">DSM 22127</strain>
    </source>
</reference>
<evidence type="ECO:0000313" key="2">
    <source>
        <dbReference type="EMBL" id="SDS20138.1"/>
    </source>
</evidence>
<organism evidence="2 3">
    <name type="scientific">Nocardioides scoriae</name>
    <dbReference type="NCBI Taxonomy" id="642780"/>
    <lineage>
        <taxon>Bacteria</taxon>
        <taxon>Bacillati</taxon>
        <taxon>Actinomycetota</taxon>
        <taxon>Actinomycetes</taxon>
        <taxon>Propionibacteriales</taxon>
        <taxon>Nocardioidaceae</taxon>
        <taxon>Nocardioides</taxon>
    </lineage>
</organism>
<dbReference type="EMBL" id="LT629757">
    <property type="protein sequence ID" value="SDS20138.1"/>
    <property type="molecule type" value="Genomic_DNA"/>
</dbReference>
<evidence type="ECO:0000256" key="1">
    <source>
        <dbReference type="SAM" id="SignalP"/>
    </source>
</evidence>
<gene>
    <name evidence="2" type="ORF">SAMN04488570_1354</name>
</gene>
<keyword evidence="1" id="KW-0732">Signal</keyword>
<evidence type="ECO:0000313" key="3">
    <source>
        <dbReference type="Proteomes" id="UP000198859"/>
    </source>
</evidence>
<dbReference type="Proteomes" id="UP000198859">
    <property type="component" value="Chromosome I"/>
</dbReference>
<name>A0A1H1Q9D5_9ACTN</name>